<dbReference type="SMART" id="SM00091">
    <property type="entry name" value="PAS"/>
    <property type="match status" value="1"/>
</dbReference>
<feature type="domain" description="PAS" evidence="1">
    <location>
        <begin position="1"/>
        <end position="62"/>
    </location>
</feature>
<evidence type="ECO:0000313" key="3">
    <source>
        <dbReference type="Proteomes" id="UP001153714"/>
    </source>
</evidence>
<dbReference type="Gene3D" id="3.30.450.20">
    <property type="entry name" value="PAS domain"/>
    <property type="match status" value="2"/>
</dbReference>
<dbReference type="PANTHER" id="PTHR23042">
    <property type="entry name" value="CIRCADIAN PROTEIN CLOCK/ARNT/BMAL/PAS"/>
    <property type="match status" value="1"/>
</dbReference>
<dbReference type="InterPro" id="IPR035965">
    <property type="entry name" value="PAS-like_dom_sf"/>
</dbReference>
<dbReference type="InterPro" id="IPR000014">
    <property type="entry name" value="PAS"/>
</dbReference>
<dbReference type="PROSITE" id="PS50112">
    <property type="entry name" value="PAS"/>
    <property type="match status" value="1"/>
</dbReference>
<accession>A0A9N9N3W6</accession>
<dbReference type="OrthoDB" id="7788762at2759"/>
<dbReference type="Proteomes" id="UP001153714">
    <property type="component" value="Chromosome 1"/>
</dbReference>
<dbReference type="SUPFAM" id="SSF55785">
    <property type="entry name" value="PYP-like sensor domain (PAS domain)"/>
    <property type="match status" value="1"/>
</dbReference>
<evidence type="ECO:0000313" key="2">
    <source>
        <dbReference type="EMBL" id="CAG9782130.1"/>
    </source>
</evidence>
<dbReference type="Pfam" id="PF00989">
    <property type="entry name" value="PAS"/>
    <property type="match status" value="1"/>
</dbReference>
<reference evidence="2" key="1">
    <citation type="submission" date="2021-12" db="EMBL/GenBank/DDBJ databases">
        <authorList>
            <person name="King R."/>
        </authorList>
    </citation>
    <scope>NUCLEOTIDE SEQUENCE</scope>
</reference>
<dbReference type="NCBIfam" id="TIGR00229">
    <property type="entry name" value="sensory_box"/>
    <property type="match status" value="1"/>
</dbReference>
<dbReference type="InterPro" id="IPR013767">
    <property type="entry name" value="PAS_fold"/>
</dbReference>
<dbReference type="InterPro" id="IPR050933">
    <property type="entry name" value="Circadian_TF"/>
</dbReference>
<organism evidence="2 3">
    <name type="scientific">Diatraea saccharalis</name>
    <name type="common">sugarcane borer</name>
    <dbReference type="NCBI Taxonomy" id="40085"/>
    <lineage>
        <taxon>Eukaryota</taxon>
        <taxon>Metazoa</taxon>
        <taxon>Ecdysozoa</taxon>
        <taxon>Arthropoda</taxon>
        <taxon>Hexapoda</taxon>
        <taxon>Insecta</taxon>
        <taxon>Pterygota</taxon>
        <taxon>Neoptera</taxon>
        <taxon>Endopterygota</taxon>
        <taxon>Lepidoptera</taxon>
        <taxon>Glossata</taxon>
        <taxon>Ditrysia</taxon>
        <taxon>Pyraloidea</taxon>
        <taxon>Crambidae</taxon>
        <taxon>Crambinae</taxon>
        <taxon>Diatraea</taxon>
    </lineage>
</organism>
<name>A0A9N9N3W6_9NEOP</name>
<protein>
    <recommendedName>
        <fullName evidence="1">PAS domain-containing protein</fullName>
    </recommendedName>
</protein>
<dbReference type="GO" id="GO:0006355">
    <property type="term" value="P:regulation of DNA-templated transcription"/>
    <property type="evidence" value="ECO:0007669"/>
    <property type="project" value="InterPro"/>
</dbReference>
<keyword evidence="3" id="KW-1185">Reference proteome</keyword>
<dbReference type="EMBL" id="OU893332">
    <property type="protein sequence ID" value="CAG9782130.1"/>
    <property type="molecule type" value="Genomic_DNA"/>
</dbReference>
<evidence type="ECO:0000259" key="1">
    <source>
        <dbReference type="PROSITE" id="PS50112"/>
    </source>
</evidence>
<sequence length="613" mass="68926">MSGRALLSILNGFQLTTTYRGLIVVVSQNVQQYLGYTELDLLGQNIFNLIHEDDRQLMRDMLMPKPHLLGPNGELLVPDEPEGKNKVAELLAHDKRRFIIRFKKLCQRSEPCQYATCHIEGSLRKSDRACHGYNRCCQMVRRARARGDNPCNSGNDVFVGIVRLATETFLTESNMECYRMEYRTRHSIDGQIIQSEQRISLVTGYMTHEVNGSFSPHCISFLVYDQHRLIGESCYRLLAKNGQFIYLKTRGRLDVDPSTRAVTSFVCTNTVVDEQEGKHLIKMMKKKFMLMVNNVEEPLPEEEVKDANDQNLSIEDPRQLEKVILHLVTNLPSPQPSDEGCGASSNCLPSSEHLAIIPPKKERIVSAIEKIYSVINHFPNEMENNHNLRPSKVEITDSSNVVPNAHFTTFHKSSTSHSPQLAIESKHSSKSTWSTENPCPKLPNFSNVYQHRNTDNNGSMDLNLTLNNTPMTTRGDTLPTEETSSSSFCPENSIIFSKEHDPLPGSKVSGVKRPIECSENTETEAIIKKKNASVNIGDGSPEQTVVSEISALDLLFDEDLFDMSFSQIDSTVNSMAHNLDLPFPDLLVSEEVQDILKDIEDKSNGNHNSKSGI</sequence>
<proteinExistence type="predicted"/>
<dbReference type="Pfam" id="PF14598">
    <property type="entry name" value="PAS_11"/>
    <property type="match status" value="1"/>
</dbReference>
<reference evidence="2" key="2">
    <citation type="submission" date="2022-10" db="EMBL/GenBank/DDBJ databases">
        <authorList>
            <consortium name="ENA_rothamsted_submissions"/>
            <consortium name="culmorum"/>
            <person name="King R."/>
        </authorList>
    </citation>
    <scope>NUCLEOTIDE SEQUENCE</scope>
</reference>
<dbReference type="AlphaFoldDB" id="A0A9N9N3W6"/>
<dbReference type="CDD" id="cd00130">
    <property type="entry name" value="PAS"/>
    <property type="match status" value="1"/>
</dbReference>
<gene>
    <name evidence="2" type="ORF">DIATSA_LOCUS414</name>
</gene>